<dbReference type="PANTHER" id="PTHR15592">
    <property type="entry name" value="MATRIN 3/NUCLEAR PROTEIN 220-RELATED"/>
    <property type="match status" value="1"/>
</dbReference>
<evidence type="ECO:0000256" key="1">
    <source>
        <dbReference type="PROSITE-ProRule" id="PRU00176"/>
    </source>
</evidence>
<feature type="domain" description="RRM" evidence="2">
    <location>
        <begin position="129"/>
        <end position="205"/>
    </location>
</feature>
<evidence type="ECO:0000259" key="2">
    <source>
        <dbReference type="PROSITE" id="PS50102"/>
    </source>
</evidence>
<name>A0A5K3EUH9_MESCO</name>
<dbReference type="SMART" id="SM00360">
    <property type="entry name" value="RRM"/>
    <property type="match status" value="2"/>
</dbReference>
<evidence type="ECO:0000313" key="3">
    <source>
        <dbReference type="WBParaSite" id="MCU_002815-RA"/>
    </source>
</evidence>
<feature type="domain" description="RRM" evidence="2">
    <location>
        <begin position="242"/>
        <end position="319"/>
    </location>
</feature>
<dbReference type="CDD" id="cd12421">
    <property type="entry name" value="RRM1_PTBP1_hnRNPL_like"/>
    <property type="match status" value="1"/>
</dbReference>
<dbReference type="InterPro" id="IPR012677">
    <property type="entry name" value="Nucleotide-bd_a/b_plait_sf"/>
</dbReference>
<dbReference type="SUPFAM" id="SSF54928">
    <property type="entry name" value="RNA-binding domain, RBD"/>
    <property type="match status" value="2"/>
</dbReference>
<keyword evidence="1" id="KW-0694">RNA-binding</keyword>
<dbReference type="Gene3D" id="3.30.70.330">
    <property type="match status" value="2"/>
</dbReference>
<dbReference type="InterPro" id="IPR000504">
    <property type="entry name" value="RRM_dom"/>
</dbReference>
<sequence length="354" mass="38940">MSRPANRDAADALAREARAIRSARGHKTPTPRTRGHCSLTFGVGGMFIAPDGVRSLDLTLGSLFGCGAQPGCSENVFLNRLLYLAATGYGLRKRGHDLSSENSSAVVRLSAKRPRVEGGSVGPSAPPSRVLHVRGLPAETAETDIVKLAMPFGPIANLVLTKKTGQALIEMANQEIATQMLEYYQFYPPLFNGGSESAILQYSKYQTLEISGISRPVSDAIAMANDHFLRFVVETPTRPRVLRVFLEPAPTNQLNYMDYFKIFYRHGAILRIIVFKMSGRSQAFVEFNSPVSAHAALLTLNGQMLPMYGAKMRIEFSRQTSLELRQDDNTSRDFVAQPLSALEEQDLIKSLTPM</sequence>
<dbReference type="AlphaFoldDB" id="A0A5K3EUH9"/>
<dbReference type="PROSITE" id="PS50102">
    <property type="entry name" value="RRM"/>
    <property type="match status" value="2"/>
</dbReference>
<dbReference type="InterPro" id="IPR035979">
    <property type="entry name" value="RBD_domain_sf"/>
</dbReference>
<dbReference type="GO" id="GO:0003723">
    <property type="term" value="F:RNA binding"/>
    <property type="evidence" value="ECO:0007669"/>
    <property type="project" value="UniProtKB-UniRule"/>
</dbReference>
<dbReference type="WBParaSite" id="MCU_002815-RA">
    <property type="protein sequence ID" value="MCU_002815-RA"/>
    <property type="gene ID" value="MCU_002815"/>
</dbReference>
<dbReference type="Pfam" id="PF00076">
    <property type="entry name" value="RRM_1"/>
    <property type="match status" value="2"/>
</dbReference>
<reference evidence="3" key="1">
    <citation type="submission" date="2019-11" db="UniProtKB">
        <authorList>
            <consortium name="WormBaseParasite"/>
        </authorList>
    </citation>
    <scope>IDENTIFICATION</scope>
</reference>
<organism evidence="3">
    <name type="scientific">Mesocestoides corti</name>
    <name type="common">Flatworm</name>
    <dbReference type="NCBI Taxonomy" id="53468"/>
    <lineage>
        <taxon>Eukaryota</taxon>
        <taxon>Metazoa</taxon>
        <taxon>Spiralia</taxon>
        <taxon>Lophotrochozoa</taxon>
        <taxon>Platyhelminthes</taxon>
        <taxon>Cestoda</taxon>
        <taxon>Eucestoda</taxon>
        <taxon>Cyclophyllidea</taxon>
        <taxon>Mesocestoididae</taxon>
        <taxon>Mesocestoides</taxon>
    </lineage>
</organism>
<proteinExistence type="predicted"/>
<protein>
    <submittedName>
        <fullName evidence="3">RRM domain-containing protein</fullName>
    </submittedName>
</protein>
<accession>A0A5K3EUH9</accession>